<dbReference type="InterPro" id="IPR004853">
    <property type="entry name" value="Sugar_P_trans_dom"/>
</dbReference>
<evidence type="ECO:0000313" key="12">
    <source>
        <dbReference type="Proteomes" id="UP001390339"/>
    </source>
</evidence>
<accession>A0ABR2J8N2</accession>
<keyword evidence="12" id="KW-1185">Reference proteome</keyword>
<feature type="transmembrane region" description="Helical" evidence="9">
    <location>
        <begin position="67"/>
        <end position="88"/>
    </location>
</feature>
<evidence type="ECO:0000256" key="2">
    <source>
        <dbReference type="ARBA" id="ARBA00004477"/>
    </source>
</evidence>
<evidence type="ECO:0000256" key="1">
    <source>
        <dbReference type="ARBA" id="ARBA00003420"/>
    </source>
</evidence>
<feature type="transmembrane region" description="Helical" evidence="9">
    <location>
        <begin position="25"/>
        <end position="46"/>
    </location>
</feature>
<comment type="similarity">
    <text evidence="3">Belongs to the TPT transporter family. SLC35D subfamily.</text>
</comment>
<dbReference type="InterPro" id="IPR050186">
    <property type="entry name" value="TPT_transporter"/>
</dbReference>
<evidence type="ECO:0000256" key="8">
    <source>
        <dbReference type="SAM" id="MobiDB-lite"/>
    </source>
</evidence>
<feature type="region of interest" description="Disordered" evidence="8">
    <location>
        <begin position="405"/>
        <end position="432"/>
    </location>
</feature>
<proteinExistence type="inferred from homology"/>
<comment type="subunit">
    <text evidence="4">Homooligomer.</text>
</comment>
<evidence type="ECO:0000256" key="7">
    <source>
        <dbReference type="ARBA" id="ARBA00023136"/>
    </source>
</evidence>
<evidence type="ECO:0000313" key="11">
    <source>
        <dbReference type="EMBL" id="KAK8873977.1"/>
    </source>
</evidence>
<comment type="subcellular location">
    <subcellularLocation>
        <location evidence="2">Endoplasmic reticulum membrane</location>
        <topology evidence="2">Multi-pass membrane protein</topology>
    </subcellularLocation>
</comment>
<sequence length="432" mass="47347">MQSPQGGNFPAPAAWGNTTMQLHPAFYVASWIFFSNLTIIFNKWLLDTAGFPFHIQFAAYHRLQHSRTLTAIILTTLHLITATGLTQLLARFTPLLNSRHTVPLTGRIYLRAILPIGMLYTASLVFSNLSYLFLSVSFLQMLKAFAPATTLLISWGMGITSPQMTVFYNVLVIVVGVLISSIAETQFHWLGFMFALGGTLAESMRLLLIEVLLKREAGDGVRMDPLVGLYYYAPVCAVLNGVVALFTEVPHFNWADLERVGLPTLGLNSLIAFILNVTSVFLIGKTSALAMNLTGILKAILLVVASMLIWGAPVTLLQAFGYSIALVGMFYYSMGPDTTNAHFEICKSWVKGNSGSIEPLKSETASDPETGIMSRLRRTLAAPWGGYSSLPDSDEVDQVYKIDDLESGRPQSGLNRPSSPMAEKHVSVVTVR</sequence>
<organism evidence="11 12">
    <name type="scientific">Apiospora arundinis</name>
    <dbReference type="NCBI Taxonomy" id="335852"/>
    <lineage>
        <taxon>Eukaryota</taxon>
        <taxon>Fungi</taxon>
        <taxon>Dikarya</taxon>
        <taxon>Ascomycota</taxon>
        <taxon>Pezizomycotina</taxon>
        <taxon>Sordariomycetes</taxon>
        <taxon>Xylariomycetidae</taxon>
        <taxon>Amphisphaeriales</taxon>
        <taxon>Apiosporaceae</taxon>
        <taxon>Apiospora</taxon>
    </lineage>
</organism>
<feature type="transmembrane region" description="Helical" evidence="9">
    <location>
        <begin position="166"/>
        <end position="183"/>
    </location>
</feature>
<gene>
    <name evidence="11" type="ORF">PGQ11_004491</name>
</gene>
<dbReference type="PANTHER" id="PTHR11132">
    <property type="entry name" value="SOLUTE CARRIER FAMILY 35"/>
    <property type="match status" value="1"/>
</dbReference>
<feature type="transmembrane region" description="Helical" evidence="9">
    <location>
        <begin position="316"/>
        <end position="334"/>
    </location>
</feature>
<feature type="transmembrane region" description="Helical" evidence="9">
    <location>
        <begin position="189"/>
        <end position="208"/>
    </location>
</feature>
<comment type="caution">
    <text evidence="11">The sequence shown here is derived from an EMBL/GenBank/DDBJ whole genome shotgun (WGS) entry which is preliminary data.</text>
</comment>
<dbReference type="EMBL" id="JAPCWZ010000003">
    <property type="protein sequence ID" value="KAK8873977.1"/>
    <property type="molecule type" value="Genomic_DNA"/>
</dbReference>
<evidence type="ECO:0000259" key="10">
    <source>
        <dbReference type="Pfam" id="PF03151"/>
    </source>
</evidence>
<reference evidence="11 12" key="1">
    <citation type="journal article" date="2024" name="IMA Fungus">
        <title>Apiospora arundinis, a panoply of carbohydrate-active enzymes and secondary metabolites.</title>
        <authorList>
            <person name="Sorensen T."/>
            <person name="Petersen C."/>
            <person name="Muurmann A.T."/>
            <person name="Christiansen J.V."/>
            <person name="Brundto M.L."/>
            <person name="Overgaard C.K."/>
            <person name="Boysen A.T."/>
            <person name="Wollenberg R.D."/>
            <person name="Larsen T.O."/>
            <person name="Sorensen J.L."/>
            <person name="Nielsen K.L."/>
            <person name="Sondergaard T.E."/>
        </authorList>
    </citation>
    <scope>NUCLEOTIDE SEQUENCE [LARGE SCALE GENOMIC DNA]</scope>
    <source>
        <strain evidence="11 12">AAU 773</strain>
    </source>
</reference>
<protein>
    <submittedName>
        <fullName evidence="11">Triose-phosphate transporter</fullName>
    </submittedName>
</protein>
<evidence type="ECO:0000256" key="5">
    <source>
        <dbReference type="ARBA" id="ARBA00022692"/>
    </source>
</evidence>
<evidence type="ECO:0000256" key="6">
    <source>
        <dbReference type="ARBA" id="ARBA00022989"/>
    </source>
</evidence>
<keyword evidence="6 9" id="KW-1133">Transmembrane helix</keyword>
<dbReference type="Proteomes" id="UP001390339">
    <property type="component" value="Unassembled WGS sequence"/>
</dbReference>
<feature type="domain" description="Sugar phosphate transporter" evidence="10">
    <location>
        <begin position="25"/>
        <end position="333"/>
    </location>
</feature>
<feature type="compositionally biased region" description="Polar residues" evidence="8">
    <location>
        <begin position="409"/>
        <end position="418"/>
    </location>
</feature>
<evidence type="ECO:0000256" key="9">
    <source>
        <dbReference type="SAM" id="Phobius"/>
    </source>
</evidence>
<keyword evidence="5 9" id="KW-0812">Transmembrane</keyword>
<evidence type="ECO:0000256" key="4">
    <source>
        <dbReference type="ARBA" id="ARBA00011182"/>
    </source>
</evidence>
<feature type="transmembrane region" description="Helical" evidence="9">
    <location>
        <begin position="266"/>
        <end position="283"/>
    </location>
</feature>
<feature type="transmembrane region" description="Helical" evidence="9">
    <location>
        <begin position="229"/>
        <end position="246"/>
    </location>
</feature>
<keyword evidence="7 9" id="KW-0472">Membrane</keyword>
<name>A0ABR2J8N2_9PEZI</name>
<dbReference type="Pfam" id="PF03151">
    <property type="entry name" value="TPT"/>
    <property type="match status" value="1"/>
</dbReference>
<evidence type="ECO:0000256" key="3">
    <source>
        <dbReference type="ARBA" id="ARBA00010425"/>
    </source>
</evidence>
<feature type="transmembrane region" description="Helical" evidence="9">
    <location>
        <begin position="290"/>
        <end position="310"/>
    </location>
</feature>
<comment type="function">
    <text evidence="1">Involved in the import of GDP-mannose from the cytoplasm into the Golgi lumen.</text>
</comment>
<feature type="transmembrane region" description="Helical" evidence="9">
    <location>
        <begin position="108"/>
        <end position="134"/>
    </location>
</feature>